<dbReference type="GO" id="GO:0008253">
    <property type="term" value="F:5'-nucleotidase activity"/>
    <property type="evidence" value="ECO:0007669"/>
    <property type="project" value="UniProtKB-EC"/>
</dbReference>
<reference evidence="5 6" key="1">
    <citation type="journal article" date="2020" name="Cell">
        <title>Large-Scale Comparative Analyses of Tick Genomes Elucidate Their Genetic Diversity and Vector Capacities.</title>
        <authorList>
            <consortium name="Tick Genome and Microbiome Consortium (TIGMIC)"/>
            <person name="Jia N."/>
            <person name="Wang J."/>
            <person name="Shi W."/>
            <person name="Du L."/>
            <person name="Sun Y."/>
            <person name="Zhan W."/>
            <person name="Jiang J.F."/>
            <person name="Wang Q."/>
            <person name="Zhang B."/>
            <person name="Ji P."/>
            <person name="Bell-Sakyi L."/>
            <person name="Cui X.M."/>
            <person name="Yuan T.T."/>
            <person name="Jiang B.G."/>
            <person name="Yang W.F."/>
            <person name="Lam T.T."/>
            <person name="Chang Q.C."/>
            <person name="Ding S.J."/>
            <person name="Wang X.J."/>
            <person name="Zhu J.G."/>
            <person name="Ruan X.D."/>
            <person name="Zhao L."/>
            <person name="Wei J.T."/>
            <person name="Ye R.Z."/>
            <person name="Que T.C."/>
            <person name="Du C.H."/>
            <person name="Zhou Y.H."/>
            <person name="Cheng J.X."/>
            <person name="Dai P.F."/>
            <person name="Guo W.B."/>
            <person name="Han X.H."/>
            <person name="Huang E.J."/>
            <person name="Li L.F."/>
            <person name="Wei W."/>
            <person name="Gao Y.C."/>
            <person name="Liu J.Z."/>
            <person name="Shao H.Z."/>
            <person name="Wang X."/>
            <person name="Wang C.C."/>
            <person name="Yang T.C."/>
            <person name="Huo Q.B."/>
            <person name="Li W."/>
            <person name="Chen H.Y."/>
            <person name="Chen S.E."/>
            <person name="Zhou L.G."/>
            <person name="Ni X.B."/>
            <person name="Tian J.H."/>
            <person name="Sheng Y."/>
            <person name="Liu T."/>
            <person name="Pan Y.S."/>
            <person name="Xia L.Y."/>
            <person name="Li J."/>
            <person name="Zhao F."/>
            <person name="Cao W.C."/>
        </authorList>
    </citation>
    <scope>NUCLEOTIDE SEQUENCE [LARGE SCALE GENOMIC DNA]</scope>
    <source>
        <strain evidence="5">HaeL-2018</strain>
    </source>
</reference>
<evidence type="ECO:0000256" key="1">
    <source>
        <dbReference type="ARBA" id="ARBA00000815"/>
    </source>
</evidence>
<dbReference type="InterPro" id="IPR036907">
    <property type="entry name" value="5'-Nucleotdase_C_sf"/>
</dbReference>
<keyword evidence="6" id="KW-1185">Reference proteome</keyword>
<dbReference type="EC" id="3.1.3.5" evidence="3"/>
<accession>A0A9J6FSE9</accession>
<dbReference type="Gene3D" id="3.90.780.10">
    <property type="entry name" value="5'-Nucleotidase, C-terminal domain"/>
    <property type="match status" value="1"/>
</dbReference>
<evidence type="ECO:0000313" key="5">
    <source>
        <dbReference type="EMBL" id="KAH9365216.1"/>
    </source>
</evidence>
<dbReference type="Proteomes" id="UP000821853">
    <property type="component" value="Unassembled WGS sequence"/>
</dbReference>
<organism evidence="5 6">
    <name type="scientific">Haemaphysalis longicornis</name>
    <name type="common">Bush tick</name>
    <dbReference type="NCBI Taxonomy" id="44386"/>
    <lineage>
        <taxon>Eukaryota</taxon>
        <taxon>Metazoa</taxon>
        <taxon>Ecdysozoa</taxon>
        <taxon>Arthropoda</taxon>
        <taxon>Chelicerata</taxon>
        <taxon>Arachnida</taxon>
        <taxon>Acari</taxon>
        <taxon>Parasitiformes</taxon>
        <taxon>Ixodida</taxon>
        <taxon>Ixodoidea</taxon>
        <taxon>Ixodidae</taxon>
        <taxon>Haemaphysalinae</taxon>
        <taxon>Haemaphysalis</taxon>
    </lineage>
</organism>
<evidence type="ECO:0000313" key="6">
    <source>
        <dbReference type="Proteomes" id="UP000821853"/>
    </source>
</evidence>
<dbReference type="VEuPathDB" id="VectorBase:HLOH_051233"/>
<dbReference type="SUPFAM" id="SSF55816">
    <property type="entry name" value="5'-nucleotidase (syn. UDP-sugar hydrolase), C-terminal domain"/>
    <property type="match status" value="1"/>
</dbReference>
<dbReference type="Pfam" id="PF02872">
    <property type="entry name" value="5_nucleotid_C"/>
    <property type="match status" value="1"/>
</dbReference>
<sequence>MPFKRTVEDALKKVVGSTKVLLEASNKVCRSRECNLGNLITDSFFDFYANRKSKVPHAWSDVNAAIINGGTVRESIRQSCKDIFVRTRLT</sequence>
<comment type="catalytic activity">
    <reaction evidence="1">
        <text>a ribonucleoside 5'-phosphate + H2O = a ribonucleoside + phosphate</text>
        <dbReference type="Rhea" id="RHEA:12484"/>
        <dbReference type="ChEBI" id="CHEBI:15377"/>
        <dbReference type="ChEBI" id="CHEBI:18254"/>
        <dbReference type="ChEBI" id="CHEBI:43474"/>
        <dbReference type="ChEBI" id="CHEBI:58043"/>
        <dbReference type="EC" id="3.1.3.5"/>
    </reaction>
</comment>
<dbReference type="PANTHER" id="PTHR11575">
    <property type="entry name" value="5'-NUCLEOTIDASE-RELATED"/>
    <property type="match status" value="1"/>
</dbReference>
<gene>
    <name evidence="5" type="ORF">HPB48_022302</name>
</gene>
<dbReference type="GO" id="GO:0005886">
    <property type="term" value="C:plasma membrane"/>
    <property type="evidence" value="ECO:0007669"/>
    <property type="project" value="TreeGrafter"/>
</dbReference>
<dbReference type="InterPro" id="IPR006179">
    <property type="entry name" value="5_nucleotidase/apyrase"/>
</dbReference>
<comment type="caution">
    <text evidence="5">The sequence shown here is derived from an EMBL/GenBank/DDBJ whole genome shotgun (WGS) entry which is preliminary data.</text>
</comment>
<dbReference type="EMBL" id="JABSTR010000003">
    <property type="protein sequence ID" value="KAH9365216.1"/>
    <property type="molecule type" value="Genomic_DNA"/>
</dbReference>
<evidence type="ECO:0000256" key="2">
    <source>
        <dbReference type="ARBA" id="ARBA00006654"/>
    </source>
</evidence>
<dbReference type="GO" id="GO:0006196">
    <property type="term" value="P:AMP catabolic process"/>
    <property type="evidence" value="ECO:0007669"/>
    <property type="project" value="TreeGrafter"/>
</dbReference>
<comment type="similarity">
    <text evidence="2">Belongs to the 5'-nucleotidase family.</text>
</comment>
<evidence type="ECO:0000256" key="3">
    <source>
        <dbReference type="ARBA" id="ARBA00012643"/>
    </source>
</evidence>
<proteinExistence type="inferred from homology"/>
<dbReference type="AlphaFoldDB" id="A0A9J6FSE9"/>
<dbReference type="InterPro" id="IPR008334">
    <property type="entry name" value="5'-Nucleotdase_C"/>
</dbReference>
<dbReference type="PANTHER" id="PTHR11575:SF24">
    <property type="entry name" value="5'-NUCLEOTIDASE"/>
    <property type="match status" value="1"/>
</dbReference>
<evidence type="ECO:0000259" key="4">
    <source>
        <dbReference type="Pfam" id="PF02872"/>
    </source>
</evidence>
<protein>
    <recommendedName>
        <fullName evidence="3">5'-nucleotidase</fullName>
        <ecNumber evidence="3">3.1.3.5</ecNumber>
    </recommendedName>
</protein>
<feature type="domain" description="5'-Nucleotidase C-terminal" evidence="4">
    <location>
        <begin position="14"/>
        <end position="77"/>
    </location>
</feature>
<dbReference type="OrthoDB" id="7722975at2759"/>
<name>A0A9J6FSE9_HAELO</name>